<keyword evidence="6" id="KW-0915">Sodium</keyword>
<comment type="similarity">
    <text evidence="6">Belongs to the NhaA Na(+)/H(+) (TC 2.A.33) antiporter family.</text>
</comment>
<feature type="transmembrane region" description="Helical" evidence="6">
    <location>
        <begin position="87"/>
        <end position="108"/>
    </location>
</feature>
<dbReference type="NCBIfam" id="TIGR00773">
    <property type="entry name" value="NhaA"/>
    <property type="match status" value="1"/>
</dbReference>
<gene>
    <name evidence="6" type="primary">nhaA</name>
    <name evidence="7" type="ORF">HNP32_002782</name>
</gene>
<dbReference type="InterPro" id="IPR004670">
    <property type="entry name" value="NhaA"/>
</dbReference>
<feature type="transmembrane region" description="Helical" evidence="6">
    <location>
        <begin position="266"/>
        <end position="287"/>
    </location>
</feature>
<dbReference type="Gene3D" id="1.20.1530.10">
    <property type="entry name" value="Na+/H+ antiporter like domain"/>
    <property type="match status" value="1"/>
</dbReference>
<keyword evidence="8" id="KW-1185">Reference proteome</keyword>
<dbReference type="EMBL" id="JACHKY010000004">
    <property type="protein sequence ID" value="MBB4799028.1"/>
    <property type="molecule type" value="Genomic_DNA"/>
</dbReference>
<keyword evidence="4 6" id="KW-1133">Transmembrane helix</keyword>
<dbReference type="GO" id="GO:0005886">
    <property type="term" value="C:plasma membrane"/>
    <property type="evidence" value="ECO:0007669"/>
    <property type="project" value="UniProtKB-SubCell"/>
</dbReference>
<dbReference type="AlphaFoldDB" id="A0A7W7IR66"/>
<dbReference type="PANTHER" id="PTHR30341:SF0">
    <property type="entry name" value="NA(+)_H(+) ANTIPORTER NHAA"/>
    <property type="match status" value="1"/>
</dbReference>
<dbReference type="HAMAP" id="MF_01844">
    <property type="entry name" value="NhaA"/>
    <property type="match status" value="1"/>
</dbReference>
<reference evidence="7 8" key="1">
    <citation type="submission" date="2020-08" db="EMBL/GenBank/DDBJ databases">
        <title>Functional genomics of gut bacteria from endangered species of beetles.</title>
        <authorList>
            <person name="Carlos-Shanley C."/>
        </authorList>
    </citation>
    <scope>NUCLEOTIDE SEQUENCE [LARGE SCALE GENOMIC DNA]</scope>
    <source>
        <strain evidence="7 8">S00123</strain>
    </source>
</reference>
<evidence type="ECO:0000313" key="8">
    <source>
        <dbReference type="Proteomes" id="UP000539957"/>
    </source>
</evidence>
<feature type="transmembrane region" description="Helical" evidence="6">
    <location>
        <begin position="60"/>
        <end position="81"/>
    </location>
</feature>
<dbReference type="InterPro" id="IPR023171">
    <property type="entry name" value="Na/H_antiporter_dom_sf"/>
</dbReference>
<comment type="function">
    <text evidence="6">Na(+)/H(+) antiporter that extrudes sodium in exchange for external protons.</text>
</comment>
<feature type="transmembrane region" description="Helical" evidence="6">
    <location>
        <begin position="138"/>
        <end position="166"/>
    </location>
</feature>
<evidence type="ECO:0000256" key="3">
    <source>
        <dbReference type="ARBA" id="ARBA00022692"/>
    </source>
</evidence>
<feature type="transmembrane region" description="Helical" evidence="6">
    <location>
        <begin position="115"/>
        <end position="132"/>
    </location>
</feature>
<keyword evidence="3 6" id="KW-0812">Transmembrane</keyword>
<evidence type="ECO:0000256" key="6">
    <source>
        <dbReference type="HAMAP-Rule" id="MF_01844"/>
    </source>
</evidence>
<evidence type="ECO:0000256" key="2">
    <source>
        <dbReference type="ARBA" id="ARBA00022475"/>
    </source>
</evidence>
<dbReference type="GO" id="GO:0006885">
    <property type="term" value="P:regulation of pH"/>
    <property type="evidence" value="ECO:0007669"/>
    <property type="project" value="UniProtKB-UniRule"/>
</dbReference>
<evidence type="ECO:0000256" key="5">
    <source>
        <dbReference type="ARBA" id="ARBA00023136"/>
    </source>
</evidence>
<keyword evidence="6" id="KW-0813">Transport</keyword>
<evidence type="ECO:0000313" key="7">
    <source>
        <dbReference type="EMBL" id="MBB4799028.1"/>
    </source>
</evidence>
<name>A0A7W7IR66_9CAUL</name>
<keyword evidence="6" id="KW-0739">Sodium transport</keyword>
<organism evidence="7 8">
    <name type="scientific">Brevundimonas bullata</name>
    <dbReference type="NCBI Taxonomy" id="13160"/>
    <lineage>
        <taxon>Bacteria</taxon>
        <taxon>Pseudomonadati</taxon>
        <taxon>Pseudomonadota</taxon>
        <taxon>Alphaproteobacteria</taxon>
        <taxon>Caulobacterales</taxon>
        <taxon>Caulobacteraceae</taxon>
        <taxon>Brevundimonas</taxon>
    </lineage>
</organism>
<dbReference type="NCBIfam" id="NF007111">
    <property type="entry name" value="PRK09560.1"/>
    <property type="match status" value="1"/>
</dbReference>
<dbReference type="Pfam" id="PF06965">
    <property type="entry name" value="Na_H_antiport_1"/>
    <property type="match status" value="1"/>
</dbReference>
<protein>
    <recommendedName>
        <fullName evidence="6">Na(+)/H(+) antiporter NhaA</fullName>
    </recommendedName>
    <alternativeName>
        <fullName evidence="6">Sodium/proton antiporter NhaA</fullName>
    </alternativeName>
</protein>
<comment type="catalytic activity">
    <reaction evidence="6">
        <text>Na(+)(in) + 2 H(+)(out) = Na(+)(out) + 2 H(+)(in)</text>
        <dbReference type="Rhea" id="RHEA:29251"/>
        <dbReference type="ChEBI" id="CHEBI:15378"/>
        <dbReference type="ChEBI" id="CHEBI:29101"/>
    </reaction>
</comment>
<keyword evidence="5 6" id="KW-0472">Membrane</keyword>
<dbReference type="Proteomes" id="UP000539957">
    <property type="component" value="Unassembled WGS sequence"/>
</dbReference>
<dbReference type="PANTHER" id="PTHR30341">
    <property type="entry name" value="SODIUM ION/PROTON ANTIPORTER NHAA-RELATED"/>
    <property type="match status" value="1"/>
</dbReference>
<proteinExistence type="inferred from homology"/>
<comment type="caution">
    <text evidence="7">The sequence shown here is derived from an EMBL/GenBank/DDBJ whole genome shotgun (WGS) entry which is preliminary data.</text>
</comment>
<feature type="transmembrane region" description="Helical" evidence="6">
    <location>
        <begin position="196"/>
        <end position="224"/>
    </location>
</feature>
<feature type="transmembrane region" description="Helical" evidence="6">
    <location>
        <begin position="24"/>
        <end position="48"/>
    </location>
</feature>
<keyword evidence="2 6" id="KW-1003">Cell membrane</keyword>
<keyword evidence="6" id="KW-0406">Ion transport</keyword>
<comment type="subcellular location">
    <subcellularLocation>
        <location evidence="1">Cell inner membrane</location>
        <topology evidence="1">Multi-pass membrane protein</topology>
    </subcellularLocation>
    <subcellularLocation>
        <location evidence="6">Cell membrane</location>
        <topology evidence="6">Multi-pass membrane protein</topology>
    </subcellularLocation>
</comment>
<accession>A0A7W7IR66</accession>
<sequence length="328" mass="34369">MALFFLLVGLEIKREMLDGELATWSRRALPCIAAAAGMAVPALVYVAVQGQDSTALHGWAIPAATDIAFALGVLALLGSRVPASLKIFLTALAIIDDLGAVVIIAVFYTANLTPWALAASCGAVAVLILLNRTKTTSLVLYLIVGAALWWFMLQSGVHATLSGVALAMTIPLRRTPGAVEDVASPLHRLEHGLQPWVAFVVVPIFGFANAGVSFAGTSFAALLAPIPLGVAAGLFLGKQIGVFGASWLAIRLNIADLPARATWRQFYGVSVLCGLGFTMSLFIGLSAFSSPGQQEAAKLGVLVGSGLSALVGAAFLMRRYRAPRQEDR</sequence>
<evidence type="ECO:0000256" key="1">
    <source>
        <dbReference type="ARBA" id="ARBA00004429"/>
    </source>
</evidence>
<keyword evidence="6" id="KW-0050">Antiport</keyword>
<feature type="transmembrane region" description="Helical" evidence="6">
    <location>
        <begin position="230"/>
        <end position="254"/>
    </location>
</feature>
<dbReference type="NCBIfam" id="NF007112">
    <property type="entry name" value="PRK09561.1"/>
    <property type="match status" value="1"/>
</dbReference>
<dbReference type="GO" id="GO:0015385">
    <property type="term" value="F:sodium:proton antiporter activity"/>
    <property type="evidence" value="ECO:0007669"/>
    <property type="project" value="UniProtKB-UniRule"/>
</dbReference>
<feature type="transmembrane region" description="Helical" evidence="6">
    <location>
        <begin position="299"/>
        <end position="317"/>
    </location>
</feature>
<evidence type="ECO:0000256" key="4">
    <source>
        <dbReference type="ARBA" id="ARBA00022989"/>
    </source>
</evidence>